<organism evidence="3 4">
    <name type="scientific">Schumannella luteola</name>
    <dbReference type="NCBI Taxonomy" id="472059"/>
    <lineage>
        <taxon>Bacteria</taxon>
        <taxon>Bacillati</taxon>
        <taxon>Actinomycetota</taxon>
        <taxon>Actinomycetes</taxon>
        <taxon>Micrococcales</taxon>
        <taxon>Microbacteriaceae</taxon>
        <taxon>Schumannella</taxon>
    </lineage>
</organism>
<dbReference type="InterPro" id="IPR050659">
    <property type="entry name" value="Peptidase_M24B"/>
</dbReference>
<evidence type="ECO:0000313" key="3">
    <source>
        <dbReference type="EMBL" id="NYG98350.1"/>
    </source>
</evidence>
<dbReference type="InterPro" id="IPR029149">
    <property type="entry name" value="Creatin/AminoP/Spt16_N"/>
</dbReference>
<evidence type="ECO:0000259" key="1">
    <source>
        <dbReference type="Pfam" id="PF00557"/>
    </source>
</evidence>
<sequence length="396" mass="44172">MSAIQARDGAQLGPSRYADVERIRRLIAASDFDVIVSTWPENTHYLSGFYHPDMRLTWERLHIVVWPSGGDPVYVVPAARADNWNGVATDTWAPEETRPFITDIRGYRGEHEHMVEVVADVLRERGLTRARIGVEYRATPVKVTEGLRHLLPETSTGDAWPLLNAIRAVKTPAEVERLTHVNRLTALHLGDGLRSIRPGDTERQVASRITDALFRDGAAELTHSVFGGGCRAGQWHPWPSDSVLEEGMLIRSDWGVRIDGYCSDIARTAVVGRATRAQRTRFDRISAVHDVIVDSLRPGVVASELVDLARREYERLGEEFRWGIVGHGIGLVLHEEPQLTVEYDEPLVEGMTLQIELGWVDPVQGYHIEDLIHLGRDGATNLTTAPGTRTLIETGD</sequence>
<dbReference type="InterPro" id="IPR000994">
    <property type="entry name" value="Pept_M24"/>
</dbReference>
<dbReference type="AlphaFoldDB" id="A0A852YAG3"/>
<dbReference type="Gene3D" id="3.40.350.10">
    <property type="entry name" value="Creatinase/prolidase N-terminal domain"/>
    <property type="match status" value="1"/>
</dbReference>
<comment type="caution">
    <text evidence="3">The sequence shown here is derived from an EMBL/GenBank/DDBJ whole genome shotgun (WGS) entry which is preliminary data.</text>
</comment>
<keyword evidence="4" id="KW-1185">Reference proteome</keyword>
<dbReference type="Gene3D" id="3.90.230.10">
    <property type="entry name" value="Creatinase/methionine aminopeptidase superfamily"/>
    <property type="match status" value="1"/>
</dbReference>
<dbReference type="EC" id="3.4.13.9" evidence="3"/>
<proteinExistence type="predicted"/>
<keyword evidence="3" id="KW-0224">Dipeptidase</keyword>
<dbReference type="GO" id="GO:0102009">
    <property type="term" value="F:proline dipeptidase activity"/>
    <property type="evidence" value="ECO:0007669"/>
    <property type="project" value="UniProtKB-EC"/>
</dbReference>
<dbReference type="InterPro" id="IPR036005">
    <property type="entry name" value="Creatinase/aminopeptidase-like"/>
</dbReference>
<dbReference type="SUPFAM" id="SSF55920">
    <property type="entry name" value="Creatinase/aminopeptidase"/>
    <property type="match status" value="1"/>
</dbReference>
<dbReference type="Pfam" id="PF01321">
    <property type="entry name" value="Creatinase_N"/>
    <property type="match status" value="1"/>
</dbReference>
<keyword evidence="3" id="KW-0645">Protease</keyword>
<reference evidence="3 4" key="1">
    <citation type="submission" date="2020-07" db="EMBL/GenBank/DDBJ databases">
        <title>Sequencing the genomes of 1000 actinobacteria strains.</title>
        <authorList>
            <person name="Klenk H.-P."/>
        </authorList>
    </citation>
    <scope>NUCLEOTIDE SEQUENCE [LARGE SCALE GENOMIC DNA]</scope>
    <source>
        <strain evidence="3 4">DSM 23141</strain>
    </source>
</reference>
<accession>A0A852YAG3</accession>
<dbReference type="Pfam" id="PF00557">
    <property type="entry name" value="Peptidase_M24"/>
    <property type="match status" value="1"/>
</dbReference>
<dbReference type="SUPFAM" id="SSF53092">
    <property type="entry name" value="Creatinase/prolidase N-terminal domain"/>
    <property type="match status" value="1"/>
</dbReference>
<feature type="domain" description="Peptidase M24" evidence="1">
    <location>
        <begin position="180"/>
        <end position="373"/>
    </location>
</feature>
<dbReference type="Proteomes" id="UP000553888">
    <property type="component" value="Unassembled WGS sequence"/>
</dbReference>
<dbReference type="PANTHER" id="PTHR46112">
    <property type="entry name" value="AMINOPEPTIDASE"/>
    <property type="match status" value="1"/>
</dbReference>
<dbReference type="CDD" id="cd01066">
    <property type="entry name" value="APP_MetAP"/>
    <property type="match status" value="1"/>
</dbReference>
<gene>
    <name evidence="3" type="ORF">BJ979_000976</name>
</gene>
<dbReference type="PANTHER" id="PTHR46112:SF3">
    <property type="entry name" value="AMINOPEPTIDASE YPDF"/>
    <property type="match status" value="1"/>
</dbReference>
<dbReference type="EMBL" id="JACBZY010000001">
    <property type="protein sequence ID" value="NYG98350.1"/>
    <property type="molecule type" value="Genomic_DNA"/>
</dbReference>
<dbReference type="RefSeq" id="WP_179565725.1">
    <property type="nucleotide sequence ID" value="NZ_JACBZY010000001.1"/>
</dbReference>
<evidence type="ECO:0000259" key="2">
    <source>
        <dbReference type="Pfam" id="PF01321"/>
    </source>
</evidence>
<feature type="domain" description="Creatinase N-terminal" evidence="2">
    <location>
        <begin position="20"/>
        <end position="169"/>
    </location>
</feature>
<keyword evidence="3" id="KW-0378">Hydrolase</keyword>
<name>A0A852YAG3_9MICO</name>
<dbReference type="InterPro" id="IPR000587">
    <property type="entry name" value="Creatinase_N"/>
</dbReference>
<evidence type="ECO:0000313" key="4">
    <source>
        <dbReference type="Proteomes" id="UP000553888"/>
    </source>
</evidence>
<protein>
    <submittedName>
        <fullName evidence="3">Xaa-Pro dipeptidase</fullName>
        <ecNumber evidence="3">3.4.13.9</ecNumber>
    </submittedName>
</protein>